<dbReference type="SUPFAM" id="SSF50494">
    <property type="entry name" value="Trypsin-like serine proteases"/>
    <property type="match status" value="1"/>
</dbReference>
<dbReference type="InterPro" id="IPR009003">
    <property type="entry name" value="Peptidase_S1_PA"/>
</dbReference>
<dbReference type="GO" id="GO:0005576">
    <property type="term" value="C:extracellular region"/>
    <property type="evidence" value="ECO:0007669"/>
    <property type="project" value="UniProtKB-SubCell"/>
</dbReference>
<evidence type="ECO:0000256" key="1">
    <source>
        <dbReference type="ARBA" id="ARBA00004613"/>
    </source>
</evidence>
<evidence type="ECO:0000259" key="11">
    <source>
        <dbReference type="PROSITE" id="PS50240"/>
    </source>
</evidence>
<dbReference type="InterPro" id="IPR001314">
    <property type="entry name" value="Peptidase_S1A"/>
</dbReference>
<evidence type="ECO:0000313" key="13">
    <source>
        <dbReference type="Proteomes" id="UP000494163"/>
    </source>
</evidence>
<dbReference type="PANTHER" id="PTHR24276">
    <property type="entry name" value="POLYSERASE-RELATED"/>
    <property type="match status" value="1"/>
</dbReference>
<keyword evidence="9" id="KW-1015">Disulfide bond</keyword>
<keyword evidence="5 10" id="KW-0732">Signal</keyword>
<dbReference type="GO" id="GO:0016485">
    <property type="term" value="P:protein processing"/>
    <property type="evidence" value="ECO:0007669"/>
    <property type="project" value="UniProtKB-ARBA"/>
</dbReference>
<dbReference type="SMR" id="A0A0M3QXT4"/>
<dbReference type="OMA" id="FTGWGTQ"/>
<dbReference type="FunFam" id="2.40.10.10:FF:000047">
    <property type="entry name" value="Trypsin eta"/>
    <property type="match status" value="1"/>
</dbReference>
<keyword evidence="6" id="KW-0378">Hydrolase</keyword>
<keyword evidence="8" id="KW-0865">Zymogen</keyword>
<feature type="chain" id="PRO_5005788164" evidence="10">
    <location>
        <begin position="18"/>
        <end position="262"/>
    </location>
</feature>
<dbReference type="OrthoDB" id="8440449at2759"/>
<evidence type="ECO:0000256" key="4">
    <source>
        <dbReference type="ARBA" id="ARBA00022670"/>
    </source>
</evidence>
<dbReference type="Gene3D" id="2.40.10.10">
    <property type="entry name" value="Trypsin-like serine proteases"/>
    <property type="match status" value="2"/>
</dbReference>
<evidence type="ECO:0000256" key="8">
    <source>
        <dbReference type="ARBA" id="ARBA00023145"/>
    </source>
</evidence>
<evidence type="ECO:0000256" key="2">
    <source>
        <dbReference type="ARBA" id="ARBA00007664"/>
    </source>
</evidence>
<evidence type="ECO:0000313" key="12">
    <source>
        <dbReference type="EMBL" id="ALC46483.1"/>
    </source>
</evidence>
<dbReference type="InterPro" id="IPR043504">
    <property type="entry name" value="Peptidase_S1_PA_chymotrypsin"/>
</dbReference>
<gene>
    <name evidence="12" type="ORF">Dbus_chr3Rg1233</name>
</gene>
<dbReference type="InterPro" id="IPR018114">
    <property type="entry name" value="TRYPSIN_HIS"/>
</dbReference>
<keyword evidence="3" id="KW-0964">Secreted</keyword>
<evidence type="ECO:0000256" key="3">
    <source>
        <dbReference type="ARBA" id="ARBA00022525"/>
    </source>
</evidence>
<accession>A0A0M3QXT4</accession>
<dbReference type="Proteomes" id="UP000494163">
    <property type="component" value="Chromosome 3R"/>
</dbReference>
<sequence length="262" mass="28669">MLLPSVWLLAALCLAQGEIVLAIVGGQNAAAGETPYQASLQTLTGSHLCGGAIIAETWILTAAHCVAGWPEDRLQVAVGSLRYTEPGAVQQVAAIYVHPYYDQPKYQNDIALLQLNQSIVYNELTQAVPLAQESWPAGSKDLIFSGWGRQSASGTYPTLLQLMQQTHIDLQQCAERLSDYPDVQLGVNQLCVFRELNIGACHGDTGGPLVYQGKLVGILNFLVPCAQGVPDIFMNVRYYRDWIRQVRSGNNKCAQVRQQIIN</sequence>
<dbReference type="SMART" id="SM00020">
    <property type="entry name" value="Tryp_SPc"/>
    <property type="match status" value="1"/>
</dbReference>
<dbReference type="EMBL" id="CP012526">
    <property type="protein sequence ID" value="ALC46483.1"/>
    <property type="molecule type" value="Genomic_DNA"/>
</dbReference>
<organism evidence="12 13">
    <name type="scientific">Drosophila busckii</name>
    <name type="common">Fruit fly</name>
    <dbReference type="NCBI Taxonomy" id="30019"/>
    <lineage>
        <taxon>Eukaryota</taxon>
        <taxon>Metazoa</taxon>
        <taxon>Ecdysozoa</taxon>
        <taxon>Arthropoda</taxon>
        <taxon>Hexapoda</taxon>
        <taxon>Insecta</taxon>
        <taxon>Pterygota</taxon>
        <taxon>Neoptera</taxon>
        <taxon>Endopterygota</taxon>
        <taxon>Diptera</taxon>
        <taxon>Brachycera</taxon>
        <taxon>Muscomorpha</taxon>
        <taxon>Ephydroidea</taxon>
        <taxon>Drosophilidae</taxon>
        <taxon>Drosophila</taxon>
    </lineage>
</organism>
<evidence type="ECO:0000256" key="9">
    <source>
        <dbReference type="ARBA" id="ARBA00023157"/>
    </source>
</evidence>
<dbReference type="CDD" id="cd00190">
    <property type="entry name" value="Tryp_SPc"/>
    <property type="match status" value="1"/>
</dbReference>
<comment type="similarity">
    <text evidence="2">Belongs to the peptidase S1 family.</text>
</comment>
<comment type="subcellular location">
    <subcellularLocation>
        <location evidence="1">Secreted</location>
    </subcellularLocation>
</comment>
<feature type="domain" description="Peptidase S1" evidence="11">
    <location>
        <begin position="23"/>
        <end position="248"/>
    </location>
</feature>
<keyword evidence="4" id="KW-0645">Protease</keyword>
<keyword evidence="7" id="KW-0720">Serine protease</keyword>
<dbReference type="STRING" id="30019.A0A0M3QXT4"/>
<dbReference type="GO" id="GO:0004252">
    <property type="term" value="F:serine-type endopeptidase activity"/>
    <property type="evidence" value="ECO:0007669"/>
    <property type="project" value="InterPro"/>
</dbReference>
<name>A0A0M3QXT4_DROBS</name>
<reference evidence="12 13" key="1">
    <citation type="submission" date="2015-08" db="EMBL/GenBank/DDBJ databases">
        <title>Ancestral chromatin configuration constrains chromatin evolution on differentiating sex chromosomes in Drosophila.</title>
        <authorList>
            <person name="Zhou Q."/>
            <person name="Bachtrog D."/>
        </authorList>
    </citation>
    <scope>NUCLEOTIDE SEQUENCE [LARGE SCALE GENOMIC DNA]</scope>
    <source>
        <tissue evidence="12">Whole larvae</tissue>
    </source>
</reference>
<dbReference type="PROSITE" id="PS00134">
    <property type="entry name" value="TRYPSIN_HIS"/>
    <property type="match status" value="1"/>
</dbReference>
<evidence type="ECO:0000256" key="5">
    <source>
        <dbReference type="ARBA" id="ARBA00022729"/>
    </source>
</evidence>
<dbReference type="AlphaFoldDB" id="A0A0M3QXT4"/>
<proteinExistence type="inferred from homology"/>
<dbReference type="PRINTS" id="PR00722">
    <property type="entry name" value="CHYMOTRYPSIN"/>
</dbReference>
<dbReference type="InterPro" id="IPR050430">
    <property type="entry name" value="Peptidase_S1"/>
</dbReference>
<dbReference type="PROSITE" id="PS50240">
    <property type="entry name" value="TRYPSIN_DOM"/>
    <property type="match status" value="1"/>
</dbReference>
<keyword evidence="13" id="KW-1185">Reference proteome</keyword>
<evidence type="ECO:0000256" key="7">
    <source>
        <dbReference type="ARBA" id="ARBA00022825"/>
    </source>
</evidence>
<evidence type="ECO:0000256" key="10">
    <source>
        <dbReference type="SAM" id="SignalP"/>
    </source>
</evidence>
<dbReference type="InterPro" id="IPR001254">
    <property type="entry name" value="Trypsin_dom"/>
</dbReference>
<feature type="signal peptide" evidence="10">
    <location>
        <begin position="1"/>
        <end position="17"/>
    </location>
</feature>
<protein>
    <submittedName>
        <fullName evidence="12">CG17477</fullName>
    </submittedName>
</protein>
<dbReference type="Pfam" id="PF00089">
    <property type="entry name" value="Trypsin"/>
    <property type="match status" value="1"/>
</dbReference>
<dbReference type="PANTHER" id="PTHR24276:SF98">
    <property type="entry name" value="FI18310P1-RELATED"/>
    <property type="match status" value="1"/>
</dbReference>
<evidence type="ECO:0000256" key="6">
    <source>
        <dbReference type="ARBA" id="ARBA00022801"/>
    </source>
</evidence>